<accession>A0ABZ3FIH6</accession>
<protein>
    <recommendedName>
        <fullName evidence="1">Immunity protein Imm33 domain-containing protein</fullName>
    </recommendedName>
</protein>
<evidence type="ECO:0000313" key="3">
    <source>
        <dbReference type="Proteomes" id="UP001477947"/>
    </source>
</evidence>
<dbReference type="Proteomes" id="UP001477947">
    <property type="component" value="Chromosome"/>
</dbReference>
<dbReference type="Pfam" id="PF09951">
    <property type="entry name" value="Imm33"/>
    <property type="match status" value="1"/>
</dbReference>
<organism evidence="2 3">
    <name type="scientific">Terrisporobacter petrolearius</name>
    <dbReference type="NCBI Taxonomy" id="1460447"/>
    <lineage>
        <taxon>Bacteria</taxon>
        <taxon>Bacillati</taxon>
        <taxon>Bacillota</taxon>
        <taxon>Clostridia</taxon>
        <taxon>Peptostreptococcales</taxon>
        <taxon>Peptostreptococcaceae</taxon>
        <taxon>Terrisporobacter</taxon>
    </lineage>
</organism>
<feature type="domain" description="Immunity protein Imm33" evidence="1">
    <location>
        <begin position="11"/>
        <end position="92"/>
    </location>
</feature>
<gene>
    <name evidence="2" type="ORF">TPELB_33360</name>
</gene>
<dbReference type="RefSeq" id="WP_343337950.1">
    <property type="nucleotide sequence ID" value="NZ_CP154622.1"/>
</dbReference>
<keyword evidence="3" id="KW-1185">Reference proteome</keyword>
<sequence length="105" mass="11760">MKKSAGLGGSIVSKNILQGKGNLKWCIREKSVNKLDNGWRFLSDIDTDEFLEDYSNMLVCDWGTIVEIEPAILGIFDMPVGTEIALMHENGNKYFIFTDTGEIVL</sequence>
<proteinExistence type="predicted"/>
<evidence type="ECO:0000313" key="2">
    <source>
        <dbReference type="EMBL" id="XAM43021.1"/>
    </source>
</evidence>
<name>A0ABZ3FIH6_9FIRM</name>
<reference evidence="2 3" key="1">
    <citation type="submission" date="2024-04" db="EMBL/GenBank/DDBJ databases">
        <title>Isolation and characterization of novel acetogenic strains of the genera Terrisporobacter and Acetoanaerobium.</title>
        <authorList>
            <person name="Boeer T."/>
            <person name="Schueler M.A."/>
            <person name="Lueschen A."/>
            <person name="Eysell L."/>
            <person name="Droege J."/>
            <person name="Heinemann M."/>
            <person name="Engelhardt L."/>
            <person name="Basen M."/>
            <person name="Daniel R."/>
        </authorList>
    </citation>
    <scope>NUCLEOTIDE SEQUENCE [LARGE SCALE GENOMIC DNA]</scope>
    <source>
        <strain evidence="2 3">ELB</strain>
    </source>
</reference>
<evidence type="ECO:0000259" key="1">
    <source>
        <dbReference type="Pfam" id="PF09951"/>
    </source>
</evidence>
<dbReference type="EMBL" id="CP154622">
    <property type="protein sequence ID" value="XAM43021.1"/>
    <property type="molecule type" value="Genomic_DNA"/>
</dbReference>
<dbReference type="InterPro" id="IPR018689">
    <property type="entry name" value="Imm33_dom"/>
</dbReference>